<protein>
    <submittedName>
        <fullName evidence="1">Uncharacterized protein</fullName>
    </submittedName>
</protein>
<proteinExistence type="predicted"/>
<name>A0A0N9MZY7_PECCA</name>
<dbReference type="GO" id="GO:0003677">
    <property type="term" value="F:DNA binding"/>
    <property type="evidence" value="ECO:0007669"/>
    <property type="project" value="InterPro"/>
</dbReference>
<dbReference type="EMBL" id="KT351734">
    <property type="protein sequence ID" value="ALG88545.1"/>
    <property type="molecule type" value="Genomic_DNA"/>
</dbReference>
<reference evidence="1" key="1">
    <citation type="journal article" date="2015" name="Environ. Microbiol.">
        <title>Plasmids from the gut microbiome of cabbage root fly larvae encode SaxA that catalyses the conversion of the plant toxin 2-phenylethyl isothiocyanate.</title>
        <authorList>
            <person name="Welte C.U."/>
            <person name="de Graaf R.M."/>
            <person name="van den Bosch T.J."/>
            <person name="Op den Camp H.J."/>
            <person name="van Dam N.M."/>
            <person name="Jetten M.S."/>
        </authorList>
    </citation>
    <scope>NUCLEOTIDE SEQUENCE</scope>
    <source>
        <plasmid evidence="1">Drgb3</plasmid>
    </source>
</reference>
<dbReference type="InterPro" id="IPR016032">
    <property type="entry name" value="Sig_transdc_resp-reg_C-effctor"/>
</dbReference>
<dbReference type="SUPFAM" id="SSF46894">
    <property type="entry name" value="C-terminal effector domain of the bipartite response regulators"/>
    <property type="match status" value="1"/>
</dbReference>
<reference evidence="1" key="2">
    <citation type="submission" date="2015-07" db="EMBL/GenBank/DDBJ databases">
        <authorList>
            <person name="Welte C."/>
            <person name="de Graaf R."/>
            <person name="van den Bosch T.J.M."/>
            <person name="Op den Camp H."/>
            <person name="van Dam N."/>
            <person name="Jetten M."/>
        </authorList>
    </citation>
    <scope>NUCLEOTIDE SEQUENCE</scope>
    <source>
        <plasmid evidence="1">Drgb3</plasmid>
    </source>
</reference>
<keyword evidence="1" id="KW-0614">Plasmid</keyword>
<dbReference type="RefSeq" id="WP_181375073.1">
    <property type="nucleotide sequence ID" value="NZ_KT351734.1"/>
</dbReference>
<geneLocation type="plasmid" evidence="1">
    <name>Drgb3</name>
</geneLocation>
<accession>A0A0N9MZY7</accession>
<sequence length="207" mass="23076">MNSPTFLLCEPNTWARIGLCELVQSLYPNDRQVPLVNVATPYDLPNNMPPPVWILCSDSLFSPAGYDWLMALATMKIMKGYTTLVCFSQTVSPTLTTYIAHLLGCRALTLDSMSHEDALLALRHQLSTPDIPLFCSGLPPAEYRAVTSLLAGISVYRLCQNLNISIKTLSGQKCKALARLNVPHLNRLHYLRNIAKRSLPVTCRYQP</sequence>
<organism evidence="1">
    <name type="scientific">Pectobacterium carotovorum</name>
    <name type="common">Erwinia carotovora</name>
    <dbReference type="NCBI Taxonomy" id="554"/>
    <lineage>
        <taxon>Bacteria</taxon>
        <taxon>Pseudomonadati</taxon>
        <taxon>Pseudomonadota</taxon>
        <taxon>Gammaproteobacteria</taxon>
        <taxon>Enterobacterales</taxon>
        <taxon>Pectobacteriaceae</taxon>
        <taxon>Pectobacterium</taxon>
    </lineage>
</organism>
<dbReference type="GO" id="GO:0006355">
    <property type="term" value="P:regulation of DNA-templated transcription"/>
    <property type="evidence" value="ECO:0007669"/>
    <property type="project" value="InterPro"/>
</dbReference>
<dbReference type="AlphaFoldDB" id="A0A0N9MZY7"/>
<evidence type="ECO:0000313" key="1">
    <source>
        <dbReference type="EMBL" id="ALG88545.1"/>
    </source>
</evidence>